<evidence type="ECO:0000313" key="2">
    <source>
        <dbReference type="EMBL" id="PRQ60217.1"/>
    </source>
</evidence>
<proteinExistence type="predicted"/>
<keyword evidence="3" id="KW-1185">Reference proteome</keyword>
<accession>A0A2P6SNF5</accession>
<name>A0A2P6SNF5_ROSCH</name>
<evidence type="ECO:0000313" key="3">
    <source>
        <dbReference type="Proteomes" id="UP000238479"/>
    </source>
</evidence>
<reference evidence="2 3" key="1">
    <citation type="journal article" date="2018" name="Nat. Genet.">
        <title>The Rosa genome provides new insights in the design of modern roses.</title>
        <authorList>
            <person name="Bendahmane M."/>
        </authorList>
    </citation>
    <scope>NUCLEOTIDE SEQUENCE [LARGE SCALE GENOMIC DNA]</scope>
    <source>
        <strain evidence="3">cv. Old Blush</strain>
    </source>
</reference>
<gene>
    <name evidence="2" type="ORF">RchiOBHm_Chr1g0378771</name>
</gene>
<sequence length="120" mass="13258">MTILPLPSFFIYFFNLSVSFNSIFCFSLSLSHNVNQRPNSTGAPPSGGLKPMHGFHSLRLAIADSSVALDHPCIERGRRIDNPKLEIFRRSLLQILATPAADLTPCSMNLSPLVTLYLLV</sequence>
<evidence type="ECO:0000256" key="1">
    <source>
        <dbReference type="SAM" id="Phobius"/>
    </source>
</evidence>
<feature type="transmembrane region" description="Helical" evidence="1">
    <location>
        <begin position="6"/>
        <end position="30"/>
    </location>
</feature>
<protein>
    <submittedName>
        <fullName evidence="2">Uncharacterized protein</fullName>
    </submittedName>
</protein>
<organism evidence="2 3">
    <name type="scientific">Rosa chinensis</name>
    <name type="common">China rose</name>
    <dbReference type="NCBI Taxonomy" id="74649"/>
    <lineage>
        <taxon>Eukaryota</taxon>
        <taxon>Viridiplantae</taxon>
        <taxon>Streptophyta</taxon>
        <taxon>Embryophyta</taxon>
        <taxon>Tracheophyta</taxon>
        <taxon>Spermatophyta</taxon>
        <taxon>Magnoliopsida</taxon>
        <taxon>eudicotyledons</taxon>
        <taxon>Gunneridae</taxon>
        <taxon>Pentapetalae</taxon>
        <taxon>rosids</taxon>
        <taxon>fabids</taxon>
        <taxon>Rosales</taxon>
        <taxon>Rosaceae</taxon>
        <taxon>Rosoideae</taxon>
        <taxon>Rosoideae incertae sedis</taxon>
        <taxon>Rosa</taxon>
    </lineage>
</organism>
<dbReference type="Proteomes" id="UP000238479">
    <property type="component" value="Chromosome 1"/>
</dbReference>
<dbReference type="Gramene" id="PRQ60217">
    <property type="protein sequence ID" value="PRQ60217"/>
    <property type="gene ID" value="RchiOBHm_Chr1g0378771"/>
</dbReference>
<comment type="caution">
    <text evidence="2">The sequence shown here is derived from an EMBL/GenBank/DDBJ whole genome shotgun (WGS) entry which is preliminary data.</text>
</comment>
<dbReference type="AlphaFoldDB" id="A0A2P6SNF5"/>
<keyword evidence="1" id="KW-1133">Transmembrane helix</keyword>
<keyword evidence="1" id="KW-0472">Membrane</keyword>
<keyword evidence="1" id="KW-0812">Transmembrane</keyword>
<dbReference type="EMBL" id="PDCK01000039">
    <property type="protein sequence ID" value="PRQ60217.1"/>
    <property type="molecule type" value="Genomic_DNA"/>
</dbReference>